<protein>
    <recommendedName>
        <fullName evidence="1">peptidylprolyl isomerase</fullName>
        <ecNumber evidence="1">5.2.1.8</ecNumber>
    </recommendedName>
</protein>
<feature type="domain" description="PPIase FKBP-type" evidence="3">
    <location>
        <begin position="297"/>
        <end position="384"/>
    </location>
</feature>
<dbReference type="Gene3D" id="3.10.50.40">
    <property type="match status" value="1"/>
</dbReference>
<dbReference type="PANTHER" id="PTHR47414:SF1">
    <property type="entry name" value="PEPTIDYL-PROLYL CIS-TRANS ISOMERASE FKBP20-2, CHLOROPLASTIC"/>
    <property type="match status" value="1"/>
</dbReference>
<accession>A0A7R9T3C3</accession>
<organism evidence="4">
    <name type="scientific">Ostreococcus sp. 'lucimarinus'</name>
    <dbReference type="NCBI Taxonomy" id="242159"/>
    <lineage>
        <taxon>Eukaryota</taxon>
        <taxon>Viridiplantae</taxon>
        <taxon>Chlorophyta</taxon>
        <taxon>Mamiellophyceae</taxon>
        <taxon>Mamiellales</taxon>
        <taxon>Bathycoccaceae</taxon>
        <taxon>Ostreococcus</taxon>
    </lineage>
</organism>
<dbReference type="EC" id="5.2.1.8" evidence="1"/>
<dbReference type="PROSITE" id="PS50059">
    <property type="entry name" value="FKBP_PPIASE"/>
    <property type="match status" value="1"/>
</dbReference>
<evidence type="ECO:0000256" key="1">
    <source>
        <dbReference type="PROSITE-ProRule" id="PRU00277"/>
    </source>
</evidence>
<feature type="compositionally biased region" description="Low complexity" evidence="2">
    <location>
        <begin position="200"/>
        <end position="219"/>
    </location>
</feature>
<dbReference type="AlphaFoldDB" id="A0A7R9T3C3"/>
<dbReference type="SUPFAM" id="SSF54534">
    <property type="entry name" value="FKBP-like"/>
    <property type="match status" value="1"/>
</dbReference>
<evidence type="ECO:0000259" key="3">
    <source>
        <dbReference type="PROSITE" id="PS50059"/>
    </source>
</evidence>
<dbReference type="Pfam" id="PF00254">
    <property type="entry name" value="FKBP_C"/>
    <property type="match status" value="1"/>
</dbReference>
<dbReference type="InterPro" id="IPR001179">
    <property type="entry name" value="PPIase_FKBP_dom"/>
</dbReference>
<evidence type="ECO:0000313" key="4">
    <source>
        <dbReference type="EMBL" id="CAD8223596.1"/>
    </source>
</evidence>
<dbReference type="InterPro" id="IPR046357">
    <property type="entry name" value="PPIase_dom_sf"/>
</dbReference>
<gene>
    <name evidence="4" type="ORF">OLUC0939_LOCUS4320</name>
</gene>
<name>A0A7R9T3C3_9CHLO</name>
<proteinExistence type="predicted"/>
<dbReference type="PANTHER" id="PTHR47414">
    <property type="entry name" value="PEPTIDYL-PROLYL CIS-TRANS ISOMERASE FKBP20-2, CHLOROPLASTIC"/>
    <property type="match status" value="1"/>
</dbReference>
<feature type="region of interest" description="Disordered" evidence="2">
    <location>
        <begin position="123"/>
        <end position="236"/>
    </location>
</feature>
<sequence length="402" mass="42687">MTTTAPSSSLTMKLLVVKSPCTRPPSCNLLIASPISLPYLAMSSLVHVSRRSASFSATPATRSMYTHASFASTCSTIGARTPSFRARTIALASPTNLARVSRSSSAGKRYFFANRCLQIASRPQNSSAKTRASAPCDSARAASSTFDDDPFARNDGARVLDRVKTSGTAATTTDEGRAKPGASTETEAAKDETVRDEAVRGAAAAPEAAPGPEAVSKPAAPKPAPPRVTESSTKVDTKALLNNTRIKTYNNAPVDFPAFLREGYDVKVIHGNDYTVREDGLIVKDYLIGEGESPKDNQECTFNYVAYNENGGTIDSTYRRGAPASTRLGINGMIPGFELGIKDMRPGGKRRIIVPPELGPPTGPATFFSAKQWEVFDIELLDVKSCSRAGGLGSFGSNIVCE</sequence>
<dbReference type="EMBL" id="HBDX01005022">
    <property type="protein sequence ID" value="CAD8223596.1"/>
    <property type="molecule type" value="Transcribed_RNA"/>
</dbReference>
<reference evidence="4" key="1">
    <citation type="submission" date="2021-01" db="EMBL/GenBank/DDBJ databases">
        <authorList>
            <person name="Corre E."/>
            <person name="Pelletier E."/>
            <person name="Niang G."/>
            <person name="Scheremetjew M."/>
            <person name="Finn R."/>
            <person name="Kale V."/>
            <person name="Holt S."/>
            <person name="Cochrane G."/>
            <person name="Meng A."/>
            <person name="Brown T."/>
            <person name="Cohen L."/>
        </authorList>
    </citation>
    <scope>NUCLEOTIDE SEQUENCE</scope>
    <source>
        <strain evidence="4">Clade-A-BCC118000</strain>
    </source>
</reference>
<dbReference type="InterPro" id="IPR044239">
    <property type="entry name" value="FKBP20-2-like"/>
</dbReference>
<feature type="compositionally biased region" description="Basic and acidic residues" evidence="2">
    <location>
        <begin position="187"/>
        <end position="199"/>
    </location>
</feature>
<comment type="catalytic activity">
    <reaction evidence="1">
        <text>[protein]-peptidylproline (omega=180) = [protein]-peptidylproline (omega=0)</text>
        <dbReference type="Rhea" id="RHEA:16237"/>
        <dbReference type="Rhea" id="RHEA-COMP:10747"/>
        <dbReference type="Rhea" id="RHEA-COMP:10748"/>
        <dbReference type="ChEBI" id="CHEBI:83833"/>
        <dbReference type="ChEBI" id="CHEBI:83834"/>
        <dbReference type="EC" id="5.2.1.8"/>
    </reaction>
</comment>
<feature type="compositionally biased region" description="Basic and acidic residues" evidence="2">
    <location>
        <begin position="150"/>
        <end position="164"/>
    </location>
</feature>
<keyword evidence="1" id="KW-0697">Rotamase</keyword>
<evidence type="ECO:0000256" key="2">
    <source>
        <dbReference type="SAM" id="MobiDB-lite"/>
    </source>
</evidence>
<keyword evidence="1" id="KW-0413">Isomerase</keyword>
<dbReference type="GO" id="GO:0003755">
    <property type="term" value="F:peptidyl-prolyl cis-trans isomerase activity"/>
    <property type="evidence" value="ECO:0007669"/>
    <property type="project" value="UniProtKB-KW"/>
</dbReference>